<keyword evidence="1" id="KW-1133">Transmembrane helix</keyword>
<dbReference type="OrthoDB" id="4465287at2"/>
<sequence>MTQPRNAANRRWIKTAENRAAVIMLMTGVVAAALFLTALGSGYGGWATIAGLAAVVLIGGGFLSLIAGARRAGDPRPIHYHPDSPDVLYDVDRKTGKRTPHTT</sequence>
<accession>A0A239JHT5</accession>
<dbReference type="EMBL" id="FZOW01000008">
    <property type="protein sequence ID" value="SNT05471.1"/>
    <property type="molecule type" value="Genomic_DNA"/>
</dbReference>
<keyword evidence="3" id="KW-1185">Reference proteome</keyword>
<gene>
    <name evidence="2" type="ORF">SAMN05421642_108242</name>
</gene>
<organism evidence="2 3">
    <name type="scientific">Rhodococcoides kyotonense</name>
    <dbReference type="NCBI Taxonomy" id="398843"/>
    <lineage>
        <taxon>Bacteria</taxon>
        <taxon>Bacillati</taxon>
        <taxon>Actinomycetota</taxon>
        <taxon>Actinomycetes</taxon>
        <taxon>Mycobacteriales</taxon>
        <taxon>Nocardiaceae</taxon>
        <taxon>Rhodococcoides</taxon>
    </lineage>
</organism>
<reference evidence="3" key="1">
    <citation type="submission" date="2017-06" db="EMBL/GenBank/DDBJ databases">
        <authorList>
            <person name="Varghese N."/>
            <person name="Submissions S."/>
        </authorList>
    </citation>
    <scope>NUCLEOTIDE SEQUENCE [LARGE SCALE GENOMIC DNA]</scope>
    <source>
        <strain evidence="3">JCM 23211</strain>
    </source>
</reference>
<dbReference type="RefSeq" id="WP_089247736.1">
    <property type="nucleotide sequence ID" value="NZ_FZOW01000008.1"/>
</dbReference>
<evidence type="ECO:0000313" key="3">
    <source>
        <dbReference type="Proteomes" id="UP000198327"/>
    </source>
</evidence>
<dbReference type="Proteomes" id="UP000198327">
    <property type="component" value="Unassembled WGS sequence"/>
</dbReference>
<keyword evidence="1" id="KW-0812">Transmembrane</keyword>
<protein>
    <submittedName>
        <fullName evidence="2">Uncharacterized protein</fullName>
    </submittedName>
</protein>
<feature type="transmembrane region" description="Helical" evidence="1">
    <location>
        <begin position="46"/>
        <end position="67"/>
    </location>
</feature>
<name>A0A239JHT5_9NOCA</name>
<keyword evidence="1" id="KW-0472">Membrane</keyword>
<evidence type="ECO:0000313" key="2">
    <source>
        <dbReference type="EMBL" id="SNT05471.1"/>
    </source>
</evidence>
<proteinExistence type="predicted"/>
<evidence type="ECO:0000256" key="1">
    <source>
        <dbReference type="SAM" id="Phobius"/>
    </source>
</evidence>
<feature type="transmembrane region" description="Helical" evidence="1">
    <location>
        <begin position="20"/>
        <end position="40"/>
    </location>
</feature>
<dbReference type="AlphaFoldDB" id="A0A239JHT5"/>